<evidence type="ECO:0000256" key="2">
    <source>
        <dbReference type="SAM" id="Phobius"/>
    </source>
</evidence>
<dbReference type="SUPFAM" id="SSF63380">
    <property type="entry name" value="Riboflavin synthase domain-like"/>
    <property type="match status" value="1"/>
</dbReference>
<dbReference type="AlphaFoldDB" id="A0A9P1C5M4"/>
<evidence type="ECO:0000313" key="4">
    <source>
        <dbReference type="EMBL" id="CAI3985514.1"/>
    </source>
</evidence>
<dbReference type="InterPro" id="IPR017938">
    <property type="entry name" value="Riboflavin_synthase-like_b-brl"/>
</dbReference>
<gene>
    <name evidence="4" type="ORF">C1SCF055_LOCUS12954</name>
</gene>
<evidence type="ECO:0000313" key="6">
    <source>
        <dbReference type="Proteomes" id="UP001152797"/>
    </source>
</evidence>
<dbReference type="EMBL" id="CAMXCT010000998">
    <property type="protein sequence ID" value="CAI3985514.1"/>
    <property type="molecule type" value="Genomic_DNA"/>
</dbReference>
<dbReference type="CDD" id="cd06186">
    <property type="entry name" value="NOX_Duox_like_FAD_NADP"/>
    <property type="match status" value="1"/>
</dbReference>
<dbReference type="Gene3D" id="3.40.50.80">
    <property type="entry name" value="Nucleotide-binding domain of ferredoxin-NADP reductase (FNR) module"/>
    <property type="match status" value="1"/>
</dbReference>
<evidence type="ECO:0000259" key="3">
    <source>
        <dbReference type="PROSITE" id="PS51384"/>
    </source>
</evidence>
<dbReference type="OrthoDB" id="167398at2759"/>
<feature type="transmembrane region" description="Helical" evidence="2">
    <location>
        <begin position="468"/>
        <end position="488"/>
    </location>
</feature>
<keyword evidence="2" id="KW-0472">Membrane</keyword>
<dbReference type="EMBL" id="CAMXCT020000998">
    <property type="protein sequence ID" value="CAL1138889.1"/>
    <property type="molecule type" value="Genomic_DNA"/>
</dbReference>
<feature type="transmembrane region" description="Helical" evidence="2">
    <location>
        <begin position="433"/>
        <end position="456"/>
    </location>
</feature>
<reference evidence="5 6" key="2">
    <citation type="submission" date="2024-05" db="EMBL/GenBank/DDBJ databases">
        <authorList>
            <person name="Chen Y."/>
            <person name="Shah S."/>
            <person name="Dougan E. K."/>
            <person name="Thang M."/>
            <person name="Chan C."/>
        </authorList>
    </citation>
    <scope>NUCLEOTIDE SEQUENCE [LARGE SCALE GENOMIC DNA]</scope>
</reference>
<keyword evidence="1" id="KW-0560">Oxidoreductase</keyword>
<dbReference type="PROSITE" id="PS51384">
    <property type="entry name" value="FAD_FR"/>
    <property type="match status" value="1"/>
</dbReference>
<dbReference type="InterPro" id="IPR027417">
    <property type="entry name" value="P-loop_NTPase"/>
</dbReference>
<name>A0A9P1C5M4_9DINO</name>
<dbReference type="InterPro" id="IPR050369">
    <property type="entry name" value="RBOH/FRE"/>
</dbReference>
<feature type="transmembrane region" description="Helical" evidence="2">
    <location>
        <begin position="336"/>
        <end position="365"/>
    </location>
</feature>
<evidence type="ECO:0000313" key="5">
    <source>
        <dbReference type="EMBL" id="CAL4772826.1"/>
    </source>
</evidence>
<dbReference type="SUPFAM" id="SSF52343">
    <property type="entry name" value="Ferredoxin reductase-like, C-terminal NADP-linked domain"/>
    <property type="match status" value="1"/>
</dbReference>
<dbReference type="PANTHER" id="PTHR11972">
    <property type="entry name" value="NADPH OXIDASE"/>
    <property type="match status" value="1"/>
</dbReference>
<proteinExistence type="predicted"/>
<keyword evidence="6" id="KW-1185">Reference proteome</keyword>
<accession>A0A9P1C5M4</accession>
<dbReference type="InterPro" id="IPR017927">
    <property type="entry name" value="FAD-bd_FR_type"/>
</dbReference>
<reference evidence="4" key="1">
    <citation type="submission" date="2022-10" db="EMBL/GenBank/DDBJ databases">
        <authorList>
            <person name="Chen Y."/>
            <person name="Dougan E. K."/>
            <person name="Chan C."/>
            <person name="Rhodes N."/>
            <person name="Thang M."/>
        </authorList>
    </citation>
    <scope>NUCLEOTIDE SEQUENCE</scope>
</reference>
<dbReference type="Proteomes" id="UP001152797">
    <property type="component" value="Unassembled WGS sequence"/>
</dbReference>
<feature type="transmembrane region" description="Helical" evidence="2">
    <location>
        <begin position="377"/>
        <end position="396"/>
    </location>
</feature>
<keyword evidence="2 5" id="KW-0812">Transmembrane</keyword>
<organism evidence="4">
    <name type="scientific">Cladocopium goreaui</name>
    <dbReference type="NCBI Taxonomy" id="2562237"/>
    <lineage>
        <taxon>Eukaryota</taxon>
        <taxon>Sar</taxon>
        <taxon>Alveolata</taxon>
        <taxon>Dinophyceae</taxon>
        <taxon>Suessiales</taxon>
        <taxon>Symbiodiniaceae</taxon>
        <taxon>Cladocopium</taxon>
    </lineage>
</organism>
<feature type="transmembrane region" description="Helical" evidence="2">
    <location>
        <begin position="402"/>
        <end position="421"/>
    </location>
</feature>
<keyword evidence="2" id="KW-1133">Transmembrane helix</keyword>
<feature type="transmembrane region" description="Helical" evidence="2">
    <location>
        <begin position="518"/>
        <end position="539"/>
    </location>
</feature>
<dbReference type="SUPFAM" id="SSF52540">
    <property type="entry name" value="P-loop containing nucleoside triphosphate hydrolases"/>
    <property type="match status" value="1"/>
</dbReference>
<dbReference type="InterPro" id="IPR039261">
    <property type="entry name" value="FNR_nucleotide-bd"/>
</dbReference>
<sequence length="814" mass="86617">MALSGHKAWQCPTWQCPDEGSIAEGAAAKDYCRQRTASLRYTASRAVRATPKLPVEEILEDLKSALNRPPHAAVLVAPPGAGKTTAVPLALLDDIPGGIVVTEPRRMAARAAARRMASMLGEAVGCPKGSLVPQEFVGSCWLNPWSRLRHVRQRNAMGVSGAPLTAILGATLFQLVPWVLPHLRVRAAWCWPNDPPKCVIPTVTGGSCINATGVAVTELQPGENCTPTCDAGLNVTGSCSTLLCPPSVPGTNNLCTADQGGLWWPYCGYGPACVRGVFTLDATGYSTSTQTYTFGHYSCADPNGPDAASICGGLVDLVIPTTDGPTDAEILDSGTIGLVAALFFVALMGMLFSLCCTGSCARLWFKPGPKQWTPANVMGILAVIIAVVAACCLPNSYKSTGIAAGLGTALTLVWSFFKLGAHDVLQMTREAAWRIHAVIGMLTLVVGIVHGVFAFIQVERQVFTEWHFLLGFIGLILMIFGVLPAHLVHYDKFKLIHFMSFWGYLLCFIHMIGHAVYLQSVAAIAVAGANGLALLLFFVQKIWVKATAGKVETKSLELVDETGGQHLFLNMHVPNFSFKAGQWGHLTVPSLGSVPHPFTLVPGDGDSNVRIFMKINRSGFTAKLAKACAGGTAPPMKLEGPHGLPCVPAKGMQRTVFVFGGVGITPGLSLAKAASDISGRKVALYWSLRSLELLKRAAPLLEPHLELSQSCVQLNGSGTQEGGTDLPLQAKYDLKDLYQWLDNVGQVYVKEGVSNAMVFVCGPPGLADAAKAAAKKSAGGIHWHVHVEEFLFLPSLSLGSKRPPTAPTPAKYTQ</sequence>
<dbReference type="Gene3D" id="3.40.50.300">
    <property type="entry name" value="P-loop containing nucleotide triphosphate hydrolases"/>
    <property type="match status" value="1"/>
</dbReference>
<dbReference type="EMBL" id="CAMXCT030000998">
    <property type="protein sequence ID" value="CAL4772826.1"/>
    <property type="molecule type" value="Genomic_DNA"/>
</dbReference>
<feature type="domain" description="FAD-binding FR-type" evidence="3">
    <location>
        <begin position="529"/>
        <end position="648"/>
    </location>
</feature>
<protein>
    <submittedName>
        <fullName evidence="5">Ferric/cupric reductase transmembrane component 1 (Ferric-chelate reductase 1)</fullName>
    </submittedName>
</protein>
<comment type="caution">
    <text evidence="4">The sequence shown here is derived from an EMBL/GenBank/DDBJ whole genome shotgun (WGS) entry which is preliminary data.</text>
</comment>
<dbReference type="GO" id="GO:0005886">
    <property type="term" value="C:plasma membrane"/>
    <property type="evidence" value="ECO:0007669"/>
    <property type="project" value="TreeGrafter"/>
</dbReference>
<feature type="transmembrane region" description="Helical" evidence="2">
    <location>
        <begin position="495"/>
        <end position="512"/>
    </location>
</feature>
<dbReference type="GO" id="GO:0016491">
    <property type="term" value="F:oxidoreductase activity"/>
    <property type="evidence" value="ECO:0007669"/>
    <property type="project" value="UniProtKB-KW"/>
</dbReference>
<evidence type="ECO:0000256" key="1">
    <source>
        <dbReference type="ARBA" id="ARBA00023002"/>
    </source>
</evidence>